<proteinExistence type="predicted"/>
<accession>A0A8S5RK44</accession>
<reference evidence="1" key="1">
    <citation type="journal article" date="2021" name="Proc. Natl. Acad. Sci. U.S.A.">
        <title>A Catalog of Tens of Thousands of Viruses from Human Metagenomes Reveals Hidden Associations with Chronic Diseases.</title>
        <authorList>
            <person name="Tisza M.J."/>
            <person name="Buck C.B."/>
        </authorList>
    </citation>
    <scope>NUCLEOTIDE SEQUENCE</scope>
    <source>
        <strain evidence="1">CtBM815</strain>
    </source>
</reference>
<dbReference type="EMBL" id="BK059109">
    <property type="protein sequence ID" value="DAE31758.1"/>
    <property type="molecule type" value="Genomic_DNA"/>
</dbReference>
<sequence>MSLSVHKIVLCIGLTIVLQTFITDIIELVLLELGQNMAAIY</sequence>
<organism evidence="1">
    <name type="scientific">virus sp. ctBM815</name>
    <dbReference type="NCBI Taxonomy" id="2825806"/>
    <lineage>
        <taxon>Viruses</taxon>
    </lineage>
</organism>
<name>A0A8S5RK44_9VIRU</name>
<evidence type="ECO:0000313" key="1">
    <source>
        <dbReference type="EMBL" id="DAE31758.1"/>
    </source>
</evidence>
<protein>
    <submittedName>
        <fullName evidence="1">Uncharacterized protein</fullName>
    </submittedName>
</protein>